<organism evidence="2 3">
    <name type="scientific">Legionella norrlandica</name>
    <dbReference type="NCBI Taxonomy" id="1498499"/>
    <lineage>
        <taxon>Bacteria</taxon>
        <taxon>Pseudomonadati</taxon>
        <taxon>Pseudomonadota</taxon>
        <taxon>Gammaproteobacteria</taxon>
        <taxon>Legionellales</taxon>
        <taxon>Legionellaceae</taxon>
        <taxon>Legionella</taxon>
    </lineage>
</organism>
<sequence length="103" mass="11093">MTESTQGVGEVNADQLTVKDSKHPLQDTYLTAKIKAALIRSDLMDKDIPSWTIGVETKNGEVYLSGQVASAEERQAILKVVESVKGVQKVNDEMEITGAGSSL</sequence>
<comment type="caution">
    <text evidence="2">The sequence shown here is derived from an EMBL/GenBank/DDBJ whole genome shotgun (WGS) entry which is preliminary data.</text>
</comment>
<dbReference type="InterPro" id="IPR051686">
    <property type="entry name" value="Lipoprotein_DolP"/>
</dbReference>
<dbReference type="AlphaFoldDB" id="A0A0A2T4X9"/>
<name>A0A0A2T4X9_9GAMM</name>
<feature type="domain" description="BON" evidence="1">
    <location>
        <begin position="26"/>
        <end position="98"/>
    </location>
</feature>
<gene>
    <name evidence="2" type="ORF">EP47_14475</name>
</gene>
<dbReference type="Pfam" id="PF04972">
    <property type="entry name" value="BON"/>
    <property type="match status" value="1"/>
</dbReference>
<evidence type="ECO:0000313" key="3">
    <source>
        <dbReference type="Proteomes" id="UP000054422"/>
    </source>
</evidence>
<dbReference type="PANTHER" id="PTHR34606">
    <property type="entry name" value="BON DOMAIN-CONTAINING PROTEIN"/>
    <property type="match status" value="1"/>
</dbReference>
<evidence type="ECO:0000313" key="2">
    <source>
        <dbReference type="EMBL" id="KGP62468.1"/>
    </source>
</evidence>
<dbReference type="STRING" id="1498499.EP47_14475"/>
<protein>
    <recommendedName>
        <fullName evidence="1">BON domain-containing protein</fullName>
    </recommendedName>
</protein>
<evidence type="ECO:0000259" key="1">
    <source>
        <dbReference type="PROSITE" id="PS50914"/>
    </source>
</evidence>
<dbReference type="OrthoDB" id="5638756at2"/>
<dbReference type="PANTHER" id="PTHR34606:SF15">
    <property type="entry name" value="BON DOMAIN-CONTAINING PROTEIN"/>
    <property type="match status" value="1"/>
</dbReference>
<keyword evidence="3" id="KW-1185">Reference proteome</keyword>
<dbReference type="InterPro" id="IPR007055">
    <property type="entry name" value="BON_dom"/>
</dbReference>
<dbReference type="Proteomes" id="UP000054422">
    <property type="component" value="Unassembled WGS sequence"/>
</dbReference>
<accession>A0A0A2T4X9</accession>
<proteinExistence type="predicted"/>
<dbReference type="PROSITE" id="PS50914">
    <property type="entry name" value="BON"/>
    <property type="match status" value="1"/>
</dbReference>
<dbReference type="RefSeq" id="WP_035890977.1">
    <property type="nucleotide sequence ID" value="NZ_JNCF01000064.1"/>
</dbReference>
<dbReference type="Gene3D" id="3.30.1340.30">
    <property type="match status" value="1"/>
</dbReference>
<reference evidence="2 3" key="1">
    <citation type="submission" date="2014-05" db="EMBL/GenBank/DDBJ databases">
        <authorList>
            <person name="Rizzardi K."/>
            <person name="Winiecka-Krusnell J."/>
            <person name="Ramliden M."/>
            <person name="Alm E."/>
            <person name="Andersson S."/>
            <person name="Byfors S."/>
        </authorList>
    </citation>
    <scope>NUCLEOTIDE SEQUENCE [LARGE SCALE GENOMIC DNA]</scope>
    <source>
        <strain evidence="2 3">LEGN</strain>
    </source>
</reference>
<dbReference type="EMBL" id="JNCF01000064">
    <property type="protein sequence ID" value="KGP62468.1"/>
    <property type="molecule type" value="Genomic_DNA"/>
</dbReference>